<dbReference type="Proteomes" id="UP001232445">
    <property type="component" value="Unassembled WGS sequence"/>
</dbReference>
<sequence>MNILDFIIVGLLFIGMVIGYRRGFIMHTARLVSFIVAVIVAFRYKGQLEPLLKEWIPYPLSQLEGEWIWLAVLNAEGIFYGALAFILLFFTTKLVLHVIFRILDGISRLPGLNLANRSLGLLVGALQMAIVVFLMVHVLFFLPWETGQTLLLNSELASWLMKKSPLFSLV</sequence>
<reference evidence="6 7" key="1">
    <citation type="submission" date="2023-07" db="EMBL/GenBank/DDBJ databases">
        <title>Genomic Encyclopedia of Type Strains, Phase IV (KMG-IV): sequencing the most valuable type-strain genomes for metagenomic binning, comparative biology and taxonomic classification.</title>
        <authorList>
            <person name="Goeker M."/>
        </authorList>
    </citation>
    <scope>NUCLEOTIDE SEQUENCE [LARGE SCALE GENOMIC DNA]</scope>
    <source>
        <strain evidence="6 7">DSM 17740</strain>
    </source>
</reference>
<evidence type="ECO:0000256" key="4">
    <source>
        <dbReference type="ARBA" id="ARBA00023136"/>
    </source>
</evidence>
<keyword evidence="7" id="KW-1185">Reference proteome</keyword>
<evidence type="ECO:0000313" key="7">
    <source>
        <dbReference type="Proteomes" id="UP001232445"/>
    </source>
</evidence>
<comment type="subcellular location">
    <subcellularLocation>
        <location evidence="1">Membrane</location>
        <topology evidence="1">Multi-pass membrane protein</topology>
    </subcellularLocation>
</comment>
<dbReference type="RefSeq" id="WP_307340478.1">
    <property type="nucleotide sequence ID" value="NZ_JAUSUQ010000009.1"/>
</dbReference>
<feature type="transmembrane region" description="Helical" evidence="5">
    <location>
        <begin position="121"/>
        <end position="144"/>
    </location>
</feature>
<comment type="caution">
    <text evidence="6">The sequence shown here is derived from an EMBL/GenBank/DDBJ whole genome shotgun (WGS) entry which is preliminary data.</text>
</comment>
<gene>
    <name evidence="6" type="ORF">J2S00_002656</name>
</gene>
<name>A0ABU0CTW3_9BACI</name>
<evidence type="ECO:0000313" key="6">
    <source>
        <dbReference type="EMBL" id="MDQ0339863.1"/>
    </source>
</evidence>
<keyword evidence="2 5" id="KW-0812">Transmembrane</keyword>
<evidence type="ECO:0000256" key="5">
    <source>
        <dbReference type="SAM" id="Phobius"/>
    </source>
</evidence>
<proteinExistence type="predicted"/>
<feature type="transmembrane region" description="Helical" evidence="5">
    <location>
        <begin position="6"/>
        <end position="24"/>
    </location>
</feature>
<feature type="transmembrane region" description="Helical" evidence="5">
    <location>
        <begin position="67"/>
        <end position="100"/>
    </location>
</feature>
<dbReference type="EMBL" id="JAUSUQ010000009">
    <property type="protein sequence ID" value="MDQ0339863.1"/>
    <property type="molecule type" value="Genomic_DNA"/>
</dbReference>
<dbReference type="InterPro" id="IPR003825">
    <property type="entry name" value="Colicin-V_CvpA"/>
</dbReference>
<keyword evidence="3 5" id="KW-1133">Transmembrane helix</keyword>
<protein>
    <submittedName>
        <fullName evidence="6">Membrane protein required for colicin V production</fullName>
    </submittedName>
</protein>
<evidence type="ECO:0000256" key="3">
    <source>
        <dbReference type="ARBA" id="ARBA00022989"/>
    </source>
</evidence>
<keyword evidence="4 5" id="KW-0472">Membrane</keyword>
<dbReference type="Pfam" id="PF02674">
    <property type="entry name" value="Colicin_V"/>
    <property type="match status" value="1"/>
</dbReference>
<accession>A0ABU0CTW3</accession>
<evidence type="ECO:0000256" key="1">
    <source>
        <dbReference type="ARBA" id="ARBA00004141"/>
    </source>
</evidence>
<organism evidence="6 7">
    <name type="scientific">Caldalkalibacillus uzonensis</name>
    <dbReference type="NCBI Taxonomy" id="353224"/>
    <lineage>
        <taxon>Bacteria</taxon>
        <taxon>Bacillati</taxon>
        <taxon>Bacillota</taxon>
        <taxon>Bacilli</taxon>
        <taxon>Bacillales</taxon>
        <taxon>Bacillaceae</taxon>
        <taxon>Caldalkalibacillus</taxon>
    </lineage>
</organism>
<dbReference type="PANTHER" id="PTHR37306:SF1">
    <property type="entry name" value="COLICIN V PRODUCTION PROTEIN"/>
    <property type="match status" value="1"/>
</dbReference>
<dbReference type="PANTHER" id="PTHR37306">
    <property type="entry name" value="COLICIN V PRODUCTION PROTEIN"/>
    <property type="match status" value="1"/>
</dbReference>
<evidence type="ECO:0000256" key="2">
    <source>
        <dbReference type="ARBA" id="ARBA00022692"/>
    </source>
</evidence>